<dbReference type="EMBL" id="JACWZY010000053">
    <property type="protein sequence ID" value="MBD2705361.1"/>
    <property type="molecule type" value="Genomic_DNA"/>
</dbReference>
<dbReference type="Gene3D" id="3.40.50.150">
    <property type="entry name" value="Vaccinia Virus protein VP39"/>
    <property type="match status" value="1"/>
</dbReference>
<dbReference type="InterPro" id="IPR012967">
    <property type="entry name" value="COMT_dimerisation"/>
</dbReference>
<gene>
    <name evidence="7" type="ORF">IC229_32395</name>
</gene>
<dbReference type="PIRSF" id="PIRSF005739">
    <property type="entry name" value="O-mtase"/>
    <property type="match status" value="1"/>
</dbReference>
<protein>
    <submittedName>
        <fullName evidence="7">Methyltransferase</fullName>
    </submittedName>
</protein>
<evidence type="ECO:0000256" key="4">
    <source>
        <dbReference type="PIRSR" id="PIRSR005739-1"/>
    </source>
</evidence>
<feature type="domain" description="O-methyltransferase dimerisation" evidence="6">
    <location>
        <begin position="13"/>
        <end position="88"/>
    </location>
</feature>
<evidence type="ECO:0000256" key="1">
    <source>
        <dbReference type="ARBA" id="ARBA00022603"/>
    </source>
</evidence>
<sequence length="338" mass="37128">MTIEQLPPAAILMQMLFGYAVSRSIGVAAELHIADLVKDNPKTADELAAQTGSHPHSLYRLLRACASVGVFAEDADHRFGLTPLADCLRSDNPESLRAFAEMLTNDTQFQMWADLSYSVKTGERAFDKVFGMPVFDYYSSHEKAGRLFNEAMTSLSLGASMAVLAGYDFSGINKLVDVGGGQGFLLASILKKYPHMRGMLFDPGAIVAEASDLLEAQGVTDRCEMIEGDFFQAVPEGGDAYLMKHIIHDWNDEQCLTILRNCRRSIVENGKLLVVEMVIPDGNEPSMSKLLDLQMLAILPGKERTANEYRALFQQSGFKLTQIVPTMSPYSIIEGVAV</sequence>
<dbReference type="CDD" id="cd02440">
    <property type="entry name" value="AdoMet_MTases"/>
    <property type="match status" value="1"/>
</dbReference>
<proteinExistence type="predicted"/>
<dbReference type="SUPFAM" id="SSF46785">
    <property type="entry name" value="Winged helix' DNA-binding domain"/>
    <property type="match status" value="1"/>
</dbReference>
<dbReference type="GO" id="GO:0008171">
    <property type="term" value="F:O-methyltransferase activity"/>
    <property type="evidence" value="ECO:0007669"/>
    <property type="project" value="InterPro"/>
</dbReference>
<dbReference type="InterPro" id="IPR029063">
    <property type="entry name" value="SAM-dependent_MTases_sf"/>
</dbReference>
<keyword evidence="8" id="KW-1185">Reference proteome</keyword>
<dbReference type="PANTHER" id="PTHR43712:SF2">
    <property type="entry name" value="O-METHYLTRANSFERASE CICE"/>
    <property type="match status" value="1"/>
</dbReference>
<dbReference type="GO" id="GO:0032259">
    <property type="term" value="P:methylation"/>
    <property type="evidence" value="ECO:0007669"/>
    <property type="project" value="UniProtKB-KW"/>
</dbReference>
<feature type="domain" description="O-methyltransferase C-terminal" evidence="5">
    <location>
        <begin position="112"/>
        <end position="319"/>
    </location>
</feature>
<keyword evidence="1 7" id="KW-0489">Methyltransferase</keyword>
<feature type="active site" description="Proton acceptor" evidence="4">
    <location>
        <position position="248"/>
    </location>
</feature>
<accession>A0A927AVX7</accession>
<dbReference type="AlphaFoldDB" id="A0A927AVX7"/>
<evidence type="ECO:0000313" key="7">
    <source>
        <dbReference type="EMBL" id="MBD2705361.1"/>
    </source>
</evidence>
<evidence type="ECO:0000259" key="5">
    <source>
        <dbReference type="Pfam" id="PF00891"/>
    </source>
</evidence>
<dbReference type="InterPro" id="IPR036388">
    <property type="entry name" value="WH-like_DNA-bd_sf"/>
</dbReference>
<evidence type="ECO:0000256" key="2">
    <source>
        <dbReference type="ARBA" id="ARBA00022679"/>
    </source>
</evidence>
<organism evidence="7 8">
    <name type="scientific">Spirosoma profusum</name>
    <dbReference type="NCBI Taxonomy" id="2771354"/>
    <lineage>
        <taxon>Bacteria</taxon>
        <taxon>Pseudomonadati</taxon>
        <taxon>Bacteroidota</taxon>
        <taxon>Cytophagia</taxon>
        <taxon>Cytophagales</taxon>
        <taxon>Cytophagaceae</taxon>
        <taxon>Spirosoma</taxon>
    </lineage>
</organism>
<keyword evidence="3" id="KW-0949">S-adenosyl-L-methionine</keyword>
<evidence type="ECO:0000313" key="8">
    <source>
        <dbReference type="Proteomes" id="UP000598820"/>
    </source>
</evidence>
<dbReference type="PROSITE" id="PS51683">
    <property type="entry name" value="SAM_OMT_II"/>
    <property type="match status" value="1"/>
</dbReference>
<evidence type="ECO:0000256" key="3">
    <source>
        <dbReference type="ARBA" id="ARBA00022691"/>
    </source>
</evidence>
<keyword evidence="2" id="KW-0808">Transferase</keyword>
<dbReference type="InterPro" id="IPR036390">
    <property type="entry name" value="WH_DNA-bd_sf"/>
</dbReference>
<dbReference type="PANTHER" id="PTHR43712">
    <property type="entry name" value="PUTATIVE (AFU_ORTHOLOGUE AFUA_4G14580)-RELATED"/>
    <property type="match status" value="1"/>
</dbReference>
<dbReference type="InterPro" id="IPR016461">
    <property type="entry name" value="COMT-like"/>
</dbReference>
<evidence type="ECO:0000259" key="6">
    <source>
        <dbReference type="Pfam" id="PF08100"/>
    </source>
</evidence>
<name>A0A927AVX7_9BACT</name>
<dbReference type="SUPFAM" id="SSF53335">
    <property type="entry name" value="S-adenosyl-L-methionine-dependent methyltransferases"/>
    <property type="match status" value="1"/>
</dbReference>
<dbReference type="Pfam" id="PF08100">
    <property type="entry name" value="Dimerisation"/>
    <property type="match status" value="1"/>
</dbReference>
<dbReference type="InterPro" id="IPR001077">
    <property type="entry name" value="COMT_C"/>
</dbReference>
<dbReference type="Pfam" id="PF00891">
    <property type="entry name" value="Methyltransf_2"/>
    <property type="match status" value="1"/>
</dbReference>
<dbReference type="Proteomes" id="UP000598820">
    <property type="component" value="Unassembled WGS sequence"/>
</dbReference>
<dbReference type="RefSeq" id="WP_190892675.1">
    <property type="nucleotide sequence ID" value="NZ_JACWZY010000053.1"/>
</dbReference>
<reference evidence="7" key="1">
    <citation type="submission" date="2020-09" db="EMBL/GenBank/DDBJ databases">
        <authorList>
            <person name="Kim M.K."/>
        </authorList>
    </citation>
    <scope>NUCLEOTIDE SEQUENCE</scope>
    <source>
        <strain evidence="7">BT702</strain>
    </source>
</reference>
<dbReference type="Gene3D" id="1.10.10.10">
    <property type="entry name" value="Winged helix-like DNA-binding domain superfamily/Winged helix DNA-binding domain"/>
    <property type="match status" value="1"/>
</dbReference>
<comment type="caution">
    <text evidence="7">The sequence shown here is derived from an EMBL/GenBank/DDBJ whole genome shotgun (WGS) entry which is preliminary data.</text>
</comment>
<dbReference type="GO" id="GO:0046983">
    <property type="term" value="F:protein dimerization activity"/>
    <property type="evidence" value="ECO:0007669"/>
    <property type="project" value="InterPro"/>
</dbReference>